<evidence type="ECO:0000256" key="1">
    <source>
        <dbReference type="SAM" id="MobiDB-lite"/>
    </source>
</evidence>
<dbReference type="EMBL" id="ACCL02000023">
    <property type="protein sequence ID" value="EET59005.1"/>
    <property type="molecule type" value="Genomic_DNA"/>
</dbReference>
<comment type="caution">
    <text evidence="2">The sequence shown here is derived from an EMBL/GenBank/DDBJ whole genome shotgun (WGS) entry which is preliminary data.</text>
</comment>
<dbReference type="Proteomes" id="UP000005561">
    <property type="component" value="Unassembled WGS sequence"/>
</dbReference>
<dbReference type="AlphaFoldDB" id="C6LKC4"/>
<protein>
    <submittedName>
        <fullName evidence="2">Uncharacterized protein</fullName>
    </submittedName>
</protein>
<gene>
    <name evidence="2" type="ORF">BRYFOR_09111</name>
</gene>
<sequence>MLRTGADSWYNVHTDKVKRETGSSGYRRHAASPGTNLRKK</sequence>
<evidence type="ECO:0000313" key="2">
    <source>
        <dbReference type="EMBL" id="EET59005.1"/>
    </source>
</evidence>
<accession>C6LKC4</accession>
<proteinExistence type="predicted"/>
<evidence type="ECO:0000313" key="3">
    <source>
        <dbReference type="Proteomes" id="UP000005561"/>
    </source>
</evidence>
<keyword evidence="3" id="KW-1185">Reference proteome</keyword>
<name>C6LKC4_9FIRM</name>
<feature type="region of interest" description="Disordered" evidence="1">
    <location>
        <begin position="19"/>
        <end position="40"/>
    </location>
</feature>
<organism evidence="2 3">
    <name type="scientific">Marvinbryantia formatexigens DSM 14469</name>
    <dbReference type="NCBI Taxonomy" id="478749"/>
    <lineage>
        <taxon>Bacteria</taxon>
        <taxon>Bacillati</taxon>
        <taxon>Bacillota</taxon>
        <taxon>Clostridia</taxon>
        <taxon>Lachnospirales</taxon>
        <taxon>Lachnospiraceae</taxon>
        <taxon>Marvinbryantia</taxon>
    </lineage>
</organism>
<reference evidence="2" key="1">
    <citation type="submission" date="2009-07" db="EMBL/GenBank/DDBJ databases">
        <authorList>
            <person name="Weinstock G."/>
            <person name="Sodergren E."/>
            <person name="Clifton S."/>
            <person name="Fulton L."/>
            <person name="Fulton B."/>
            <person name="Courtney L."/>
            <person name="Fronick C."/>
            <person name="Harrison M."/>
            <person name="Strong C."/>
            <person name="Farmer C."/>
            <person name="Delahaunty K."/>
            <person name="Markovic C."/>
            <person name="Hall O."/>
            <person name="Minx P."/>
            <person name="Tomlinson C."/>
            <person name="Mitreva M."/>
            <person name="Nelson J."/>
            <person name="Hou S."/>
            <person name="Wollam A."/>
            <person name="Pepin K.H."/>
            <person name="Johnson M."/>
            <person name="Bhonagiri V."/>
            <person name="Nash W.E."/>
            <person name="Warren W."/>
            <person name="Chinwalla A."/>
            <person name="Mardis E.R."/>
            <person name="Wilson R.K."/>
        </authorList>
    </citation>
    <scope>NUCLEOTIDE SEQUENCE [LARGE SCALE GENOMIC DNA]</scope>
    <source>
        <strain evidence="2">DSM 14469</strain>
    </source>
</reference>